<feature type="transmembrane region" description="Helical" evidence="1">
    <location>
        <begin position="241"/>
        <end position="259"/>
    </location>
</feature>
<dbReference type="PANTHER" id="PTHR47049:SF7">
    <property type="entry name" value="PIEZO-TYPE MECHANOSENSITIVE ION CHANNEL COMPONENT 2 ISOFORM X1"/>
    <property type="match status" value="1"/>
</dbReference>
<keyword evidence="1" id="KW-0812">Transmembrane</keyword>
<feature type="transmembrane region" description="Helical" evidence="1">
    <location>
        <begin position="364"/>
        <end position="385"/>
    </location>
</feature>
<dbReference type="PANTHER" id="PTHR47049">
    <property type="entry name" value="PIEZO-TYPE MECHANOSENSITIVE ION CHANNEL HOMOLOG"/>
    <property type="match status" value="1"/>
</dbReference>
<protein>
    <recommendedName>
        <fullName evidence="2">Piezo TM25-28 domain-containing protein</fullName>
    </recommendedName>
</protein>
<sequence length="469" mass="54831">MNYPFFILWVFALPRLPPHTSRLCTIWSCVVVVCKIIYQLKFVKPQGYVSNCTEVRFLVTQMDFKDHHFTLILQNHLIILGLTAMEMTVYRHQFFYRVQNQLTPPMAGVIFDSITWEHLDDGLLSCVKYFVSYSFYKFGLEMCLIAAINVIQHRVDFYALLHVRWIIYLLWSQRRKAVAEVWPRYCCFLATVMAFQCLVCLGLPPAFCKDYLWRTSRWSIHSNLIKWLYLLDFEKRPDASFLLYDFVLLLSASLQWQVFENKNKACVRKQAGDNVEISHDLDLAALSQYSPVPNFIYCRSYLDMVKVVVFNCHFWFVLCLIFTTGTTRISIFCLGYLIACFYFILFGNSLLLKPVKNILRLWDYLIAYIILVIEMKNLLSIYIFFLNHCWLIQTFGVFCTVPGYDFGNRNSLGCNMLHFPASTVKDLHKLLLPLCGGRSEGHQDLSFQVFLQDAGLRKFKPVLSKAESS</sequence>
<feature type="transmembrane region" description="Helical" evidence="1">
    <location>
        <begin position="185"/>
        <end position="207"/>
    </location>
</feature>
<keyword evidence="1" id="KW-1133">Transmembrane helix</keyword>
<dbReference type="GO" id="GO:0016020">
    <property type="term" value="C:membrane"/>
    <property type="evidence" value="ECO:0007669"/>
    <property type="project" value="InterPro"/>
</dbReference>
<dbReference type="Pfam" id="PF15917">
    <property type="entry name" value="Piezo_TM25-28"/>
    <property type="match status" value="1"/>
</dbReference>
<feature type="domain" description="Piezo TM25-28" evidence="2">
    <location>
        <begin position="285"/>
        <end position="408"/>
    </location>
</feature>
<evidence type="ECO:0000259" key="2">
    <source>
        <dbReference type="Pfam" id="PF15917"/>
    </source>
</evidence>
<dbReference type="InterPro" id="IPR027272">
    <property type="entry name" value="Piezo"/>
</dbReference>
<keyword evidence="1" id="KW-0472">Membrane</keyword>
<accession>A0A8B9S359</accession>
<reference evidence="3" key="1">
    <citation type="submission" date="2025-08" db="UniProtKB">
        <authorList>
            <consortium name="Ensembl"/>
        </authorList>
    </citation>
    <scope>IDENTIFICATION</scope>
</reference>
<evidence type="ECO:0000313" key="4">
    <source>
        <dbReference type="Proteomes" id="UP000694424"/>
    </source>
</evidence>
<dbReference type="Proteomes" id="UP000694424">
    <property type="component" value="Unplaced"/>
</dbReference>
<reference evidence="3" key="2">
    <citation type="submission" date="2025-09" db="UniProtKB">
        <authorList>
            <consortium name="Ensembl"/>
        </authorList>
    </citation>
    <scope>IDENTIFICATION</scope>
</reference>
<feature type="transmembrane region" description="Helical" evidence="1">
    <location>
        <begin position="304"/>
        <end position="323"/>
    </location>
</feature>
<keyword evidence="4" id="KW-1185">Reference proteome</keyword>
<feature type="transmembrane region" description="Helical" evidence="1">
    <location>
        <begin position="157"/>
        <end position="173"/>
    </location>
</feature>
<evidence type="ECO:0000313" key="3">
    <source>
        <dbReference type="Ensembl" id="ENSAOWP00000000841.1"/>
    </source>
</evidence>
<feature type="transmembrane region" description="Helical" evidence="1">
    <location>
        <begin position="133"/>
        <end position="151"/>
    </location>
</feature>
<proteinExistence type="predicted"/>
<feature type="transmembrane region" description="Helical" evidence="1">
    <location>
        <begin position="329"/>
        <end position="352"/>
    </location>
</feature>
<dbReference type="Ensembl" id="ENSAOWT00000000948.1">
    <property type="protein sequence ID" value="ENSAOWP00000000841.1"/>
    <property type="gene ID" value="ENSAOWG00000000635.1"/>
</dbReference>
<dbReference type="InterPro" id="IPR031805">
    <property type="entry name" value="Piezo_TM25-28"/>
</dbReference>
<dbReference type="AlphaFoldDB" id="A0A8B9S359"/>
<evidence type="ECO:0000256" key="1">
    <source>
        <dbReference type="SAM" id="Phobius"/>
    </source>
</evidence>
<organism evidence="3 4">
    <name type="scientific">Apteryx owenii</name>
    <name type="common">Little spotted kiwi</name>
    <dbReference type="NCBI Taxonomy" id="8824"/>
    <lineage>
        <taxon>Eukaryota</taxon>
        <taxon>Metazoa</taxon>
        <taxon>Chordata</taxon>
        <taxon>Craniata</taxon>
        <taxon>Vertebrata</taxon>
        <taxon>Euteleostomi</taxon>
        <taxon>Archelosauria</taxon>
        <taxon>Archosauria</taxon>
        <taxon>Dinosauria</taxon>
        <taxon>Saurischia</taxon>
        <taxon>Theropoda</taxon>
        <taxon>Coelurosauria</taxon>
        <taxon>Aves</taxon>
        <taxon>Palaeognathae</taxon>
        <taxon>Apterygiformes</taxon>
        <taxon>Apterygidae</taxon>
        <taxon>Apteryx</taxon>
    </lineage>
</organism>
<name>A0A8B9S359_APTOW</name>
<dbReference type="GO" id="GO:0008381">
    <property type="term" value="F:mechanosensitive monoatomic ion channel activity"/>
    <property type="evidence" value="ECO:0007669"/>
    <property type="project" value="InterPro"/>
</dbReference>